<dbReference type="Pfam" id="PF01418">
    <property type="entry name" value="HTH_6"/>
    <property type="match status" value="1"/>
</dbReference>
<dbReference type="SUPFAM" id="SSF53697">
    <property type="entry name" value="SIS domain"/>
    <property type="match status" value="1"/>
</dbReference>
<dbReference type="EMBL" id="JAAITT010000021">
    <property type="protein sequence ID" value="NSJ50073.1"/>
    <property type="molecule type" value="Genomic_DNA"/>
</dbReference>
<dbReference type="AlphaFoldDB" id="A0AAW5BUE4"/>
<organism evidence="5 8">
    <name type="scientific">Enterocloster aldenensis</name>
    <dbReference type="NCBI Taxonomy" id="358742"/>
    <lineage>
        <taxon>Bacteria</taxon>
        <taxon>Bacillati</taxon>
        <taxon>Bacillota</taxon>
        <taxon>Clostridia</taxon>
        <taxon>Lachnospirales</taxon>
        <taxon>Lachnospiraceae</taxon>
        <taxon>Enterocloster</taxon>
    </lineage>
</organism>
<dbReference type="InterPro" id="IPR001347">
    <property type="entry name" value="SIS_dom"/>
</dbReference>
<evidence type="ECO:0000313" key="7">
    <source>
        <dbReference type="Proteomes" id="UP000669239"/>
    </source>
</evidence>
<reference evidence="6" key="2">
    <citation type="submission" date="2020-02" db="EMBL/GenBank/DDBJ databases">
        <authorList>
            <person name="Littmann E."/>
            <person name="Sorbara M."/>
        </authorList>
    </citation>
    <scope>NUCLEOTIDE SEQUENCE</scope>
    <source>
        <strain evidence="6">MSK.1.17</strain>
    </source>
</reference>
<dbReference type="Pfam" id="PF01380">
    <property type="entry name" value="SIS"/>
    <property type="match status" value="1"/>
</dbReference>
<accession>A0AAW5BUE4</accession>
<dbReference type="CDD" id="cd05013">
    <property type="entry name" value="SIS_RpiR"/>
    <property type="match status" value="1"/>
</dbReference>
<dbReference type="PANTHER" id="PTHR30514">
    <property type="entry name" value="GLUCOKINASE"/>
    <property type="match status" value="1"/>
</dbReference>
<protein>
    <submittedName>
        <fullName evidence="6">MurR/RpiR family transcriptional regulator</fullName>
    </submittedName>
    <submittedName>
        <fullName evidence="5">SIS domain-containing protein</fullName>
    </submittedName>
</protein>
<evidence type="ECO:0000256" key="3">
    <source>
        <dbReference type="ARBA" id="ARBA00023163"/>
    </source>
</evidence>
<evidence type="ECO:0000256" key="1">
    <source>
        <dbReference type="ARBA" id="ARBA00023015"/>
    </source>
</evidence>
<dbReference type="Proteomes" id="UP000669239">
    <property type="component" value="Unassembled WGS sequence"/>
</dbReference>
<keyword evidence="7" id="KW-1185">Reference proteome</keyword>
<proteinExistence type="predicted"/>
<dbReference type="InterPro" id="IPR046348">
    <property type="entry name" value="SIS_dom_sf"/>
</dbReference>
<name>A0AAW5BUE4_9FIRM</name>
<dbReference type="InterPro" id="IPR000281">
    <property type="entry name" value="HTH_RpiR"/>
</dbReference>
<dbReference type="SUPFAM" id="SSF46689">
    <property type="entry name" value="Homeodomain-like"/>
    <property type="match status" value="1"/>
</dbReference>
<dbReference type="GO" id="GO:0097367">
    <property type="term" value="F:carbohydrate derivative binding"/>
    <property type="evidence" value="ECO:0007669"/>
    <property type="project" value="InterPro"/>
</dbReference>
<dbReference type="RefSeq" id="WP_165642330.1">
    <property type="nucleotide sequence ID" value="NZ_JAAITT010000021.1"/>
</dbReference>
<evidence type="ECO:0000259" key="4">
    <source>
        <dbReference type="PROSITE" id="PS51071"/>
    </source>
</evidence>
<dbReference type="EMBL" id="JAKNGE010000001">
    <property type="protein sequence ID" value="MCG4743821.1"/>
    <property type="molecule type" value="Genomic_DNA"/>
</dbReference>
<keyword evidence="3" id="KW-0804">Transcription</keyword>
<dbReference type="InterPro" id="IPR035472">
    <property type="entry name" value="RpiR-like_SIS"/>
</dbReference>
<dbReference type="InterPro" id="IPR036388">
    <property type="entry name" value="WH-like_DNA-bd_sf"/>
</dbReference>
<keyword evidence="2" id="KW-0238">DNA-binding</keyword>
<dbReference type="PANTHER" id="PTHR30514:SF21">
    <property type="entry name" value="RPIR-FAMILY TRANSCRIPTIONAL REGULATOR"/>
    <property type="match status" value="1"/>
</dbReference>
<dbReference type="Gene3D" id="1.10.10.10">
    <property type="entry name" value="Winged helix-like DNA-binding domain superfamily/Winged helix DNA-binding domain"/>
    <property type="match status" value="1"/>
</dbReference>
<evidence type="ECO:0000256" key="2">
    <source>
        <dbReference type="ARBA" id="ARBA00023125"/>
    </source>
</evidence>
<evidence type="ECO:0000313" key="5">
    <source>
        <dbReference type="EMBL" id="MCG4743821.1"/>
    </source>
</evidence>
<dbReference type="GO" id="GO:0003700">
    <property type="term" value="F:DNA-binding transcription factor activity"/>
    <property type="evidence" value="ECO:0007669"/>
    <property type="project" value="InterPro"/>
</dbReference>
<keyword evidence="1" id="KW-0805">Transcription regulation</keyword>
<sequence>MKFDIYKLADKYKLTETEVQVLRYILDNHEQSMNMAVRDVANLNYTSAATVIKLSKKMGYTGYIDMVYRLNFMIKNRQMDQNHTSDLTSFMNNIPSDCLEHFIEQIRVHRNHLILVSATGFSTPLAEYIERKLLVTGFRCIKTNAYEVYDSNKLGASLMIAVSRSGETDTIVRVADSAHENQMDIISFTGEQMNHIAGISTVNIPILDDKALDDRNLQANYFYARVIIVFEHLMDRALEQLEKPEKLDKLEKPENG</sequence>
<reference evidence="6 7" key="1">
    <citation type="journal article" date="2020" name="Cell Host Microbe">
        <title>Functional and Genomic Variation between Human-Derived Isolates of Lachnospiraceae Reveals Inter- and Intra-Species Diversity.</title>
        <authorList>
            <person name="Sorbara M.T."/>
            <person name="Littmann E.R."/>
            <person name="Fontana E."/>
            <person name="Moody T.U."/>
            <person name="Kohout C.E."/>
            <person name="Gjonbalaj M."/>
            <person name="Eaton V."/>
            <person name="Seok R."/>
            <person name="Leiner I.M."/>
            <person name="Pamer E.G."/>
        </authorList>
    </citation>
    <scope>NUCLEOTIDE SEQUENCE [LARGE SCALE GENOMIC DNA]</scope>
    <source>
        <strain evidence="6 7">MSK.1.17</strain>
    </source>
</reference>
<dbReference type="GO" id="GO:0003677">
    <property type="term" value="F:DNA binding"/>
    <property type="evidence" value="ECO:0007669"/>
    <property type="project" value="UniProtKB-KW"/>
</dbReference>
<gene>
    <name evidence="6" type="ORF">G5B36_15385</name>
    <name evidence="5" type="ORF">L0N08_00170</name>
</gene>
<evidence type="ECO:0000313" key="6">
    <source>
        <dbReference type="EMBL" id="NSJ50073.1"/>
    </source>
</evidence>
<feature type="domain" description="HTH rpiR-type" evidence="4">
    <location>
        <begin position="1"/>
        <end position="77"/>
    </location>
</feature>
<evidence type="ECO:0000313" key="8">
    <source>
        <dbReference type="Proteomes" id="UP001299608"/>
    </source>
</evidence>
<dbReference type="PROSITE" id="PS51071">
    <property type="entry name" value="HTH_RPIR"/>
    <property type="match status" value="1"/>
</dbReference>
<dbReference type="Proteomes" id="UP001299608">
    <property type="component" value="Unassembled WGS sequence"/>
</dbReference>
<comment type="caution">
    <text evidence="5">The sequence shown here is derived from an EMBL/GenBank/DDBJ whole genome shotgun (WGS) entry which is preliminary data.</text>
</comment>
<reference evidence="5" key="3">
    <citation type="submission" date="2022-01" db="EMBL/GenBank/DDBJ databases">
        <title>Collection of gut derived symbiotic bacterial strains cultured from healthy donors.</title>
        <authorList>
            <person name="Lin H."/>
            <person name="Kohout C."/>
            <person name="Waligurski E."/>
            <person name="Pamer E.G."/>
        </authorList>
    </citation>
    <scope>NUCLEOTIDE SEQUENCE</scope>
    <source>
        <strain evidence="5">DFI.6.55</strain>
    </source>
</reference>
<dbReference type="InterPro" id="IPR047640">
    <property type="entry name" value="RpiR-like"/>
</dbReference>
<dbReference type="GO" id="GO:1901135">
    <property type="term" value="P:carbohydrate derivative metabolic process"/>
    <property type="evidence" value="ECO:0007669"/>
    <property type="project" value="InterPro"/>
</dbReference>
<dbReference type="InterPro" id="IPR009057">
    <property type="entry name" value="Homeodomain-like_sf"/>
</dbReference>
<dbReference type="Gene3D" id="3.40.50.10490">
    <property type="entry name" value="Glucose-6-phosphate isomerase like protein, domain 1"/>
    <property type="match status" value="1"/>
</dbReference>